<organism evidence="2 3">
    <name type="scientific">Fasciola hepatica</name>
    <name type="common">Liver fluke</name>
    <dbReference type="NCBI Taxonomy" id="6192"/>
    <lineage>
        <taxon>Eukaryota</taxon>
        <taxon>Metazoa</taxon>
        <taxon>Spiralia</taxon>
        <taxon>Lophotrochozoa</taxon>
        <taxon>Platyhelminthes</taxon>
        <taxon>Trematoda</taxon>
        <taxon>Digenea</taxon>
        <taxon>Plagiorchiida</taxon>
        <taxon>Echinostomata</taxon>
        <taxon>Echinostomatoidea</taxon>
        <taxon>Fasciolidae</taxon>
        <taxon>Fasciola</taxon>
    </lineage>
</organism>
<feature type="compositionally biased region" description="Acidic residues" evidence="1">
    <location>
        <begin position="586"/>
        <end position="597"/>
    </location>
</feature>
<feature type="compositionally biased region" description="Basic and acidic residues" evidence="1">
    <location>
        <begin position="598"/>
        <end position="627"/>
    </location>
</feature>
<dbReference type="InterPro" id="IPR021861">
    <property type="entry name" value="THO_THOC1"/>
</dbReference>
<comment type="caution">
    <text evidence="2">The sequence shown here is derived from an EMBL/GenBank/DDBJ whole genome shotgun (WGS) entry which is preliminary data.</text>
</comment>
<feature type="compositionally biased region" description="Polar residues" evidence="1">
    <location>
        <begin position="505"/>
        <end position="524"/>
    </location>
</feature>
<dbReference type="Pfam" id="PF11957">
    <property type="entry name" value="efThoc1"/>
    <property type="match status" value="1"/>
</dbReference>
<evidence type="ECO:0000256" key="1">
    <source>
        <dbReference type="SAM" id="MobiDB-lite"/>
    </source>
</evidence>
<evidence type="ECO:0000313" key="2">
    <source>
        <dbReference type="EMBL" id="THD25966.1"/>
    </source>
</evidence>
<dbReference type="PANTHER" id="PTHR13265:SF0">
    <property type="entry name" value="HPR1"/>
    <property type="match status" value="1"/>
</dbReference>
<dbReference type="Proteomes" id="UP000230066">
    <property type="component" value="Unassembled WGS sequence"/>
</dbReference>
<gene>
    <name evidence="2" type="ORF">D915_003198</name>
</gene>
<accession>A0A4E0REH4</accession>
<dbReference type="GO" id="GO:0006406">
    <property type="term" value="P:mRNA export from nucleus"/>
    <property type="evidence" value="ECO:0007669"/>
    <property type="project" value="TreeGrafter"/>
</dbReference>
<name>A0A4E0REH4_FASHE</name>
<feature type="compositionally biased region" description="Polar residues" evidence="1">
    <location>
        <begin position="574"/>
        <end position="585"/>
    </location>
</feature>
<dbReference type="AlphaFoldDB" id="A0A4E0REH4"/>
<protein>
    <submittedName>
        <fullName evidence="2">UDP galactose 4 epimerase</fullName>
    </submittedName>
</protein>
<feature type="region of interest" description="Disordered" evidence="1">
    <location>
        <begin position="497"/>
        <end position="627"/>
    </location>
</feature>
<dbReference type="PANTHER" id="PTHR13265">
    <property type="entry name" value="THO COMPLEX SUBUNIT 1"/>
    <property type="match status" value="1"/>
</dbReference>
<keyword evidence="3" id="KW-1185">Reference proteome</keyword>
<evidence type="ECO:0000313" key="3">
    <source>
        <dbReference type="Proteomes" id="UP000230066"/>
    </source>
</evidence>
<sequence>MESEDAYFAKIEGLLEDPSGFSLSKLKSESEKMRLKDKKSVVDVALRRRMLRLLACHSLEEVKSLLKMGVAAALANICSAPTPFLLFADVFNTKPISVCQQLFGFMEETITTLKDVPLFGSGRNTLLRMCNDLLRRLSKSQNTAFCGQIQLFLSRLFPLDEKSGLNLMSNFNVEKEIVYNKAPDMSAFKHQLSMDGTIDDLEEGETTDVPAPEFFKIPTLCYDKNKWTVFQHSTETVLEVFSSIKLQCAEDMDALVETSSAKFSKYLTSEKLLDLQLMDSSFRRYILVQLLLVFQYLTTPTKFKTPEQVMNEDQISWIHRKRESILQLLYSRKADEQTGDSFLSTVERILEREVLWNRWKNEGCPSFVRSAEKLPTTPRKRRMNPLVDRSGNKIYRFGNRTLDELWNACPDNLAACRDERRLFRPDLSTYFQEAILQLDPEEKVEEEYKYINKEEWCWRALRCLSRRCPYFYINWHPPGRPVKDYLTVILTEKLQTEDDRKTTHDSGSATSSANRREVSNNMTEPSPAKQPRLDPDVVTDGTHSTHSNRSRHVTADGDISGRRGVTSTRRDSSHPTGITHQQTDIYDQDDSVLDEDDICVKQDGDPDSSDRLVEGDSNDHSLSEVAP</sequence>
<dbReference type="GO" id="GO:0000445">
    <property type="term" value="C:THO complex part of transcription export complex"/>
    <property type="evidence" value="ECO:0007669"/>
    <property type="project" value="TreeGrafter"/>
</dbReference>
<reference evidence="2" key="1">
    <citation type="submission" date="2019-03" db="EMBL/GenBank/DDBJ databases">
        <title>Improved annotation for the trematode Fasciola hepatica.</title>
        <authorList>
            <person name="Choi Y.-J."/>
            <person name="Martin J."/>
            <person name="Mitreva M."/>
        </authorList>
    </citation>
    <scope>NUCLEOTIDE SEQUENCE [LARGE SCALE GENOMIC DNA]</scope>
</reference>
<proteinExistence type="predicted"/>
<dbReference type="EMBL" id="JXXN02000918">
    <property type="protein sequence ID" value="THD25966.1"/>
    <property type="molecule type" value="Genomic_DNA"/>
</dbReference>